<dbReference type="Proteomes" id="UP000268857">
    <property type="component" value="Unassembled WGS sequence"/>
</dbReference>
<evidence type="ECO:0000313" key="21">
    <source>
        <dbReference type="Proteomes" id="UP000268857"/>
    </source>
</evidence>
<dbReference type="GO" id="GO:0008818">
    <property type="term" value="F:cobalamin 5'-phosphate synthase activity"/>
    <property type="evidence" value="ECO:0007669"/>
    <property type="project" value="UniProtKB-UniRule"/>
</dbReference>
<evidence type="ECO:0000256" key="17">
    <source>
        <dbReference type="ARBA" id="ARBA00048623"/>
    </source>
</evidence>
<feature type="transmembrane region" description="Helical" evidence="19">
    <location>
        <begin position="206"/>
        <end position="227"/>
    </location>
</feature>
<evidence type="ECO:0000256" key="5">
    <source>
        <dbReference type="ARBA" id="ARBA00013200"/>
    </source>
</evidence>
<comment type="catalytic activity">
    <reaction evidence="18 19">
        <text>alpha-ribazole 5'-phosphate + adenosylcob(III)inamide-GDP = adenosylcob(III)alamin 5'-phosphate + GMP + H(+)</text>
        <dbReference type="Rhea" id="RHEA:23560"/>
        <dbReference type="ChEBI" id="CHEBI:15378"/>
        <dbReference type="ChEBI" id="CHEBI:57918"/>
        <dbReference type="ChEBI" id="CHEBI:58115"/>
        <dbReference type="ChEBI" id="CHEBI:60487"/>
        <dbReference type="ChEBI" id="CHEBI:60493"/>
        <dbReference type="EC" id="2.7.8.26"/>
    </reaction>
</comment>
<gene>
    <name evidence="19 20" type="primary">cobS</name>
    <name evidence="20" type="ORF">PCC6912_49000</name>
</gene>
<evidence type="ECO:0000256" key="19">
    <source>
        <dbReference type="HAMAP-Rule" id="MF_00719"/>
    </source>
</evidence>
<keyword evidence="7 19" id="KW-1003">Cell membrane</keyword>
<comment type="pathway">
    <text evidence="3 19">Cofactor biosynthesis; adenosylcobalamin biosynthesis; adenosylcobalamin from cob(II)yrinate a,c-diamide: step 7/7.</text>
</comment>
<evidence type="ECO:0000256" key="14">
    <source>
        <dbReference type="ARBA" id="ARBA00025228"/>
    </source>
</evidence>
<comment type="function">
    <text evidence="14 19">Joins adenosylcobinamide-GDP and alpha-ribazole to generate adenosylcobalamin (Ado-cobalamin). Also synthesizes adenosylcobalamin 5'-phosphate from adenosylcobinamide-GDP and alpha-ribazole 5'-phosphate.</text>
</comment>
<keyword evidence="21" id="KW-1185">Reference proteome</keyword>
<dbReference type="UniPathway" id="UPA00148">
    <property type="reaction ID" value="UER00238"/>
</dbReference>
<accession>A0A433N1V7</accession>
<feature type="transmembrane region" description="Helical" evidence="19">
    <location>
        <begin position="12"/>
        <end position="29"/>
    </location>
</feature>
<evidence type="ECO:0000256" key="15">
    <source>
        <dbReference type="ARBA" id="ARBA00032605"/>
    </source>
</evidence>
<evidence type="ECO:0000256" key="6">
    <source>
        <dbReference type="ARBA" id="ARBA00015850"/>
    </source>
</evidence>
<evidence type="ECO:0000256" key="18">
    <source>
        <dbReference type="ARBA" id="ARBA00049504"/>
    </source>
</evidence>
<evidence type="ECO:0000256" key="2">
    <source>
        <dbReference type="ARBA" id="ARBA00004651"/>
    </source>
</evidence>
<evidence type="ECO:0000256" key="11">
    <source>
        <dbReference type="ARBA" id="ARBA00022842"/>
    </source>
</evidence>
<dbReference type="InterPro" id="IPR003805">
    <property type="entry name" value="CobS"/>
</dbReference>
<dbReference type="PANTHER" id="PTHR34148:SF1">
    <property type="entry name" value="ADENOSYLCOBINAMIDE-GDP RIBAZOLETRANSFERASE"/>
    <property type="match status" value="1"/>
</dbReference>
<name>A0A433N1V7_CHLFR</name>
<dbReference type="GO" id="GO:0005886">
    <property type="term" value="C:plasma membrane"/>
    <property type="evidence" value="ECO:0007669"/>
    <property type="project" value="UniProtKB-SubCell"/>
</dbReference>
<evidence type="ECO:0000256" key="10">
    <source>
        <dbReference type="ARBA" id="ARBA00022692"/>
    </source>
</evidence>
<comment type="catalytic activity">
    <reaction evidence="17 19">
        <text>alpha-ribazole + adenosylcob(III)inamide-GDP = adenosylcob(III)alamin + GMP + H(+)</text>
        <dbReference type="Rhea" id="RHEA:16049"/>
        <dbReference type="ChEBI" id="CHEBI:10329"/>
        <dbReference type="ChEBI" id="CHEBI:15378"/>
        <dbReference type="ChEBI" id="CHEBI:18408"/>
        <dbReference type="ChEBI" id="CHEBI:58115"/>
        <dbReference type="ChEBI" id="CHEBI:60487"/>
        <dbReference type="EC" id="2.7.8.26"/>
    </reaction>
</comment>
<comment type="caution">
    <text evidence="20">The sequence shown here is derived from an EMBL/GenBank/DDBJ whole genome shotgun (WGS) entry which is preliminary data.</text>
</comment>
<evidence type="ECO:0000256" key="3">
    <source>
        <dbReference type="ARBA" id="ARBA00004663"/>
    </source>
</evidence>
<evidence type="ECO:0000256" key="1">
    <source>
        <dbReference type="ARBA" id="ARBA00001946"/>
    </source>
</evidence>
<dbReference type="EC" id="2.7.8.26" evidence="5 19"/>
<evidence type="ECO:0000256" key="9">
    <source>
        <dbReference type="ARBA" id="ARBA00022679"/>
    </source>
</evidence>
<evidence type="ECO:0000256" key="4">
    <source>
        <dbReference type="ARBA" id="ARBA00010561"/>
    </source>
</evidence>
<evidence type="ECO:0000256" key="12">
    <source>
        <dbReference type="ARBA" id="ARBA00022989"/>
    </source>
</evidence>
<reference evidence="20 21" key="1">
    <citation type="journal article" date="2019" name="Genome Biol. Evol.">
        <title>Day and night: Metabolic profiles and evolutionary relationships of six axenic non-marine cyanobacteria.</title>
        <authorList>
            <person name="Will S.E."/>
            <person name="Henke P."/>
            <person name="Boedeker C."/>
            <person name="Huang S."/>
            <person name="Brinkmann H."/>
            <person name="Rohde M."/>
            <person name="Jarek M."/>
            <person name="Friedl T."/>
            <person name="Seufert S."/>
            <person name="Schumacher M."/>
            <person name="Overmann J."/>
            <person name="Neumann-Schaal M."/>
            <person name="Petersen J."/>
        </authorList>
    </citation>
    <scope>NUCLEOTIDE SEQUENCE [LARGE SCALE GENOMIC DNA]</scope>
    <source>
        <strain evidence="20 21">PCC 6912</strain>
    </source>
</reference>
<evidence type="ECO:0000313" key="20">
    <source>
        <dbReference type="EMBL" id="RUR75057.1"/>
    </source>
</evidence>
<feature type="transmembrane region" description="Helical" evidence="19">
    <location>
        <begin position="41"/>
        <end position="59"/>
    </location>
</feature>
<dbReference type="RefSeq" id="WP_016873600.1">
    <property type="nucleotide sequence ID" value="NZ_AJLN01000047.1"/>
</dbReference>
<evidence type="ECO:0000256" key="7">
    <source>
        <dbReference type="ARBA" id="ARBA00022475"/>
    </source>
</evidence>
<keyword evidence="8 19" id="KW-0169">Cobalamin biosynthesis</keyword>
<dbReference type="HAMAP" id="MF_00719">
    <property type="entry name" value="CobS"/>
    <property type="match status" value="1"/>
</dbReference>
<dbReference type="OrthoDB" id="9794626at2"/>
<keyword evidence="9 19" id="KW-0808">Transferase</keyword>
<comment type="similarity">
    <text evidence="4 19">Belongs to the CobS family.</text>
</comment>
<dbReference type="STRING" id="211165.GCA_000317285_01043"/>
<keyword evidence="13 19" id="KW-0472">Membrane</keyword>
<feature type="transmembrane region" description="Helical" evidence="19">
    <location>
        <begin position="71"/>
        <end position="88"/>
    </location>
</feature>
<dbReference type="GO" id="GO:0051073">
    <property type="term" value="F:adenosylcobinamide-GDP ribazoletransferase activity"/>
    <property type="evidence" value="ECO:0007669"/>
    <property type="project" value="UniProtKB-UniRule"/>
</dbReference>
<comment type="subcellular location">
    <subcellularLocation>
        <location evidence="2 19">Cell membrane</location>
        <topology evidence="2 19">Multi-pass membrane protein</topology>
    </subcellularLocation>
</comment>
<keyword evidence="10 19" id="KW-0812">Transmembrane</keyword>
<evidence type="ECO:0000256" key="13">
    <source>
        <dbReference type="ARBA" id="ARBA00023136"/>
    </source>
</evidence>
<feature type="transmembrane region" description="Helical" evidence="19">
    <location>
        <begin position="184"/>
        <end position="201"/>
    </location>
</feature>
<dbReference type="NCBIfam" id="TIGR00317">
    <property type="entry name" value="cobS"/>
    <property type="match status" value="1"/>
</dbReference>
<keyword evidence="11 19" id="KW-0460">Magnesium</keyword>
<feature type="transmembrane region" description="Helical" evidence="19">
    <location>
        <begin position="108"/>
        <end position="128"/>
    </location>
</feature>
<dbReference type="PANTHER" id="PTHR34148">
    <property type="entry name" value="ADENOSYLCOBINAMIDE-GDP RIBAZOLETRANSFERASE"/>
    <property type="match status" value="1"/>
</dbReference>
<proteinExistence type="inferred from homology"/>
<dbReference type="AlphaFoldDB" id="A0A433N1V7"/>
<organism evidence="20 21">
    <name type="scientific">Chlorogloeopsis fritschii PCC 6912</name>
    <dbReference type="NCBI Taxonomy" id="211165"/>
    <lineage>
        <taxon>Bacteria</taxon>
        <taxon>Bacillati</taxon>
        <taxon>Cyanobacteriota</taxon>
        <taxon>Cyanophyceae</taxon>
        <taxon>Nostocales</taxon>
        <taxon>Chlorogloeopsidaceae</taxon>
        <taxon>Chlorogloeopsis</taxon>
    </lineage>
</organism>
<comment type="cofactor">
    <cofactor evidence="1 19">
        <name>Mg(2+)</name>
        <dbReference type="ChEBI" id="CHEBI:18420"/>
    </cofactor>
</comment>
<protein>
    <recommendedName>
        <fullName evidence="6 19">Adenosylcobinamide-GDP ribazoletransferase</fullName>
        <ecNumber evidence="5 19">2.7.8.26</ecNumber>
    </recommendedName>
    <alternativeName>
        <fullName evidence="16 19">Cobalamin synthase</fullName>
    </alternativeName>
    <alternativeName>
        <fullName evidence="15 19">Cobalamin-5'-phosphate synthase</fullName>
    </alternativeName>
</protein>
<dbReference type="EMBL" id="RSCJ01000026">
    <property type="protein sequence ID" value="RUR75057.1"/>
    <property type="molecule type" value="Genomic_DNA"/>
</dbReference>
<sequence>MTNKCQWWKQLVLDLGASITFYTIIPLPYVDAFDFQGVARLAPVVGVIVGVILGLFDALMDYLGMAMLTRSALVVCVWIAITGGLHLDGAMDTADGLAVGDPKRRLEVMVDSATGAFGAMAAIALVLLKTVALTDLQESRWLALSAAMGWGRWGQVLAIVRYPYLKPTGKGAFHKQAIRSYRDWLPTLLLLVGLSSLPIVLDRNKLLESAIIVIAGSAIALNVGAWFNHKLGGHTGDTYGAVVEWSEALFLCVLTMIF</sequence>
<evidence type="ECO:0000256" key="16">
    <source>
        <dbReference type="ARBA" id="ARBA00032853"/>
    </source>
</evidence>
<dbReference type="Pfam" id="PF02654">
    <property type="entry name" value="CobS"/>
    <property type="match status" value="1"/>
</dbReference>
<evidence type="ECO:0000256" key="8">
    <source>
        <dbReference type="ARBA" id="ARBA00022573"/>
    </source>
</evidence>
<keyword evidence="12 19" id="KW-1133">Transmembrane helix</keyword>
<dbReference type="GO" id="GO:0009236">
    <property type="term" value="P:cobalamin biosynthetic process"/>
    <property type="evidence" value="ECO:0007669"/>
    <property type="project" value="UniProtKB-UniRule"/>
</dbReference>